<dbReference type="SUPFAM" id="SSF50978">
    <property type="entry name" value="WD40 repeat-like"/>
    <property type="match status" value="1"/>
</dbReference>
<dbReference type="OrthoDB" id="2690379at2759"/>
<evidence type="ECO:0000256" key="1">
    <source>
        <dbReference type="ARBA" id="ARBA00022574"/>
    </source>
</evidence>
<reference evidence="5" key="2">
    <citation type="submission" date="2015-01" db="EMBL/GenBank/DDBJ databases">
        <title>Evolutionary Origins and Diversification of the Mycorrhizal Mutualists.</title>
        <authorList>
            <consortium name="DOE Joint Genome Institute"/>
            <consortium name="Mycorrhizal Genomics Consortium"/>
            <person name="Kohler A."/>
            <person name="Kuo A."/>
            <person name="Nagy L.G."/>
            <person name="Floudas D."/>
            <person name="Copeland A."/>
            <person name="Barry K.W."/>
            <person name="Cichocki N."/>
            <person name="Veneault-Fourrey C."/>
            <person name="LaButti K."/>
            <person name="Lindquist E.A."/>
            <person name="Lipzen A."/>
            <person name="Lundell T."/>
            <person name="Morin E."/>
            <person name="Murat C."/>
            <person name="Riley R."/>
            <person name="Ohm R."/>
            <person name="Sun H."/>
            <person name="Tunlid A."/>
            <person name="Henrissat B."/>
            <person name="Grigoriev I.V."/>
            <person name="Hibbett D.S."/>
            <person name="Martin F."/>
        </authorList>
    </citation>
    <scope>NUCLEOTIDE SEQUENCE [LARGE SCALE GENOMIC DNA]</scope>
    <source>
        <strain evidence="5">UH-Slu-Lm8-n1</strain>
    </source>
</reference>
<evidence type="ECO:0000313" key="5">
    <source>
        <dbReference type="Proteomes" id="UP000054485"/>
    </source>
</evidence>
<dbReference type="PROSITE" id="PS50294">
    <property type="entry name" value="WD_REPEATS_REGION"/>
    <property type="match status" value="3"/>
</dbReference>
<evidence type="ECO:0008006" key="6">
    <source>
        <dbReference type="Google" id="ProtNLM"/>
    </source>
</evidence>
<dbReference type="InterPro" id="IPR036322">
    <property type="entry name" value="WD40_repeat_dom_sf"/>
</dbReference>
<evidence type="ECO:0000256" key="2">
    <source>
        <dbReference type="ARBA" id="ARBA00022737"/>
    </source>
</evidence>
<dbReference type="EMBL" id="KN835497">
    <property type="protein sequence ID" value="KIK36803.1"/>
    <property type="molecule type" value="Genomic_DNA"/>
</dbReference>
<feature type="repeat" description="WD" evidence="3">
    <location>
        <begin position="235"/>
        <end position="269"/>
    </location>
</feature>
<accession>A0A0D0AY56</accession>
<dbReference type="Pfam" id="PF00400">
    <property type="entry name" value="WD40"/>
    <property type="match status" value="6"/>
</dbReference>
<organism evidence="4 5">
    <name type="scientific">Suillus luteus UH-Slu-Lm8-n1</name>
    <dbReference type="NCBI Taxonomy" id="930992"/>
    <lineage>
        <taxon>Eukaryota</taxon>
        <taxon>Fungi</taxon>
        <taxon>Dikarya</taxon>
        <taxon>Basidiomycota</taxon>
        <taxon>Agaricomycotina</taxon>
        <taxon>Agaricomycetes</taxon>
        <taxon>Agaricomycetidae</taxon>
        <taxon>Boletales</taxon>
        <taxon>Suillineae</taxon>
        <taxon>Suillaceae</taxon>
        <taxon>Suillus</taxon>
    </lineage>
</organism>
<evidence type="ECO:0000313" key="4">
    <source>
        <dbReference type="EMBL" id="KIK36803.1"/>
    </source>
</evidence>
<dbReference type="InterPro" id="IPR001680">
    <property type="entry name" value="WD40_rpt"/>
</dbReference>
<keyword evidence="1 3" id="KW-0853">WD repeat</keyword>
<dbReference type="PANTHER" id="PTHR19848">
    <property type="entry name" value="WD40 REPEAT PROTEIN"/>
    <property type="match status" value="1"/>
</dbReference>
<dbReference type="Proteomes" id="UP000054485">
    <property type="component" value="Unassembled WGS sequence"/>
</dbReference>
<proteinExistence type="predicted"/>
<dbReference type="HOGENOM" id="CLU_000288_57_33_1"/>
<dbReference type="PROSITE" id="PS50082">
    <property type="entry name" value="WD_REPEATS_2"/>
    <property type="match status" value="4"/>
</dbReference>
<sequence>MSHLVPNRKFGRDHEDTITAVAVSPEGQRMVTGSCDRMLCLWDLKTGVMLKKMEGNRHEVRALAVSRDGRMIASGGDKGEIIIWHGETGEYLIQVTMADSYTIFSLDFSPDGTVLASGSMDWMTKFWSTATWKMEGNPIESSSWVNCIRYSPSGELLAITSSTHLKIYNADTKECVADMGESFKPNLGSDSNHFLAWTPNGTRLLSTGCHGQRIQEWDTSTWRQVDGTGYCGPHIIDIAINPAGTLVVFASVDKHVRLWRLSDRKTIAIFQNSSPTLCVTFSIDGKHILSGGRDKMISEWAVPEDANTMITTEDMVACSTCIAEGFSASTIILSEIDASANNYTSLANYRANILRLDQALNDATKPERFDRAESIYGPAMPRNV</sequence>
<protein>
    <recommendedName>
        <fullName evidence="6">WD40 repeat-like protein</fullName>
    </recommendedName>
</protein>
<feature type="repeat" description="WD" evidence="3">
    <location>
        <begin position="96"/>
        <end position="128"/>
    </location>
</feature>
<dbReference type="PANTHER" id="PTHR19848:SF8">
    <property type="entry name" value="F-BOX AND WD REPEAT DOMAIN CONTAINING 7"/>
    <property type="match status" value="1"/>
</dbReference>
<feature type="repeat" description="WD" evidence="3">
    <location>
        <begin position="53"/>
        <end position="94"/>
    </location>
</feature>
<dbReference type="SMART" id="SM00320">
    <property type="entry name" value="WD40"/>
    <property type="match status" value="7"/>
</dbReference>
<dbReference type="AlphaFoldDB" id="A0A0D0AY56"/>
<name>A0A0D0AY56_9AGAM</name>
<dbReference type="PROSITE" id="PS00678">
    <property type="entry name" value="WD_REPEATS_1"/>
    <property type="match status" value="1"/>
</dbReference>
<keyword evidence="2" id="KW-0677">Repeat</keyword>
<dbReference type="InterPro" id="IPR019775">
    <property type="entry name" value="WD40_repeat_CS"/>
</dbReference>
<dbReference type="CDD" id="cd00200">
    <property type="entry name" value="WD40"/>
    <property type="match status" value="1"/>
</dbReference>
<keyword evidence="5" id="KW-1185">Reference proteome</keyword>
<evidence type="ECO:0000256" key="3">
    <source>
        <dbReference type="PROSITE-ProRule" id="PRU00221"/>
    </source>
</evidence>
<dbReference type="STRING" id="930992.A0A0D0AY56"/>
<feature type="repeat" description="WD" evidence="3">
    <location>
        <begin position="11"/>
        <end position="52"/>
    </location>
</feature>
<dbReference type="InterPro" id="IPR015943">
    <property type="entry name" value="WD40/YVTN_repeat-like_dom_sf"/>
</dbReference>
<dbReference type="Gene3D" id="2.130.10.10">
    <property type="entry name" value="YVTN repeat-like/Quinoprotein amine dehydrogenase"/>
    <property type="match status" value="3"/>
</dbReference>
<dbReference type="InParanoid" id="A0A0D0AY56"/>
<reference evidence="4 5" key="1">
    <citation type="submission" date="2014-04" db="EMBL/GenBank/DDBJ databases">
        <authorList>
            <consortium name="DOE Joint Genome Institute"/>
            <person name="Kuo A."/>
            <person name="Ruytinx J."/>
            <person name="Rineau F."/>
            <person name="Colpaert J."/>
            <person name="Kohler A."/>
            <person name="Nagy L.G."/>
            <person name="Floudas D."/>
            <person name="Copeland A."/>
            <person name="Barry K.W."/>
            <person name="Cichocki N."/>
            <person name="Veneault-Fourrey C."/>
            <person name="LaButti K."/>
            <person name="Lindquist E.A."/>
            <person name="Lipzen A."/>
            <person name="Lundell T."/>
            <person name="Morin E."/>
            <person name="Murat C."/>
            <person name="Sun H."/>
            <person name="Tunlid A."/>
            <person name="Henrissat B."/>
            <person name="Grigoriev I.V."/>
            <person name="Hibbett D.S."/>
            <person name="Martin F."/>
            <person name="Nordberg H.P."/>
            <person name="Cantor M.N."/>
            <person name="Hua S.X."/>
        </authorList>
    </citation>
    <scope>NUCLEOTIDE SEQUENCE [LARGE SCALE GENOMIC DNA]</scope>
    <source>
        <strain evidence="4 5">UH-Slu-Lm8-n1</strain>
    </source>
</reference>
<gene>
    <name evidence="4" type="ORF">CY34DRAFT_491515</name>
</gene>